<dbReference type="InterPro" id="IPR046947">
    <property type="entry name" value="LytR-like"/>
</dbReference>
<evidence type="ECO:0000313" key="3">
    <source>
        <dbReference type="Proteomes" id="UP000284543"/>
    </source>
</evidence>
<dbReference type="SMART" id="SM00850">
    <property type="entry name" value="LytTR"/>
    <property type="match status" value="1"/>
</dbReference>
<feature type="domain" description="HTH LytTR-type" evidence="1">
    <location>
        <begin position="140"/>
        <end position="242"/>
    </location>
</feature>
<dbReference type="Gene3D" id="2.40.50.1020">
    <property type="entry name" value="LytTr DNA-binding domain"/>
    <property type="match status" value="1"/>
</dbReference>
<reference evidence="2 3" key="1">
    <citation type="submission" date="2018-08" db="EMBL/GenBank/DDBJ databases">
        <title>A genome reference for cultivated species of the human gut microbiota.</title>
        <authorList>
            <person name="Zou Y."/>
            <person name="Xue W."/>
            <person name="Luo G."/>
        </authorList>
    </citation>
    <scope>NUCLEOTIDE SEQUENCE [LARGE SCALE GENOMIC DNA]</scope>
    <source>
        <strain evidence="2 3">AF14-18</strain>
    </source>
</reference>
<proteinExistence type="predicted"/>
<dbReference type="GO" id="GO:0000156">
    <property type="term" value="F:phosphorelay response regulator activity"/>
    <property type="evidence" value="ECO:0007669"/>
    <property type="project" value="InterPro"/>
</dbReference>
<evidence type="ECO:0000313" key="2">
    <source>
        <dbReference type="EMBL" id="RGV72593.1"/>
    </source>
</evidence>
<gene>
    <name evidence="2" type="ORF">DWW02_23410</name>
</gene>
<sequence>MNIVISTEHNQLFRQLYAAADAAISNRHLRGMELYAFRSLTPEELIKEAAGSPADLWLMFFDSDSRPDWPDVLDRLTSFSSQIMVCIVSSDYSTAARLINSHSVRGVAGYIHPVHDNLERSCLNILTYLNRRVTSADGFLIVHGSSRDTRLSFSSIYYIETVKGTHMCNIHCSDGVYTFRSGIKELSEKLKPPFRQVRASTIANLSNVRSFEPTQGILSFTGGISCCCSRSYRHDVSDYFRRHPRHVHAEGDMAERGPG</sequence>
<dbReference type="RefSeq" id="WP_002570732.1">
    <property type="nucleotide sequence ID" value="NZ_CAUHGS010000022.1"/>
</dbReference>
<dbReference type="Proteomes" id="UP000284543">
    <property type="component" value="Unassembled WGS sequence"/>
</dbReference>
<dbReference type="PANTHER" id="PTHR37299:SF1">
    <property type="entry name" value="STAGE 0 SPORULATION PROTEIN A HOMOLOG"/>
    <property type="match status" value="1"/>
</dbReference>
<protein>
    <submittedName>
        <fullName evidence="2">LytTR family transcriptional regulator</fullName>
    </submittedName>
</protein>
<dbReference type="Pfam" id="PF04397">
    <property type="entry name" value="LytTR"/>
    <property type="match status" value="1"/>
</dbReference>
<dbReference type="PANTHER" id="PTHR37299">
    <property type="entry name" value="TRANSCRIPTIONAL REGULATOR-RELATED"/>
    <property type="match status" value="1"/>
</dbReference>
<dbReference type="PROSITE" id="PS50930">
    <property type="entry name" value="HTH_LYTTR"/>
    <property type="match status" value="1"/>
</dbReference>
<dbReference type="InterPro" id="IPR007492">
    <property type="entry name" value="LytTR_DNA-bd_dom"/>
</dbReference>
<dbReference type="GO" id="GO:0003677">
    <property type="term" value="F:DNA binding"/>
    <property type="evidence" value="ECO:0007669"/>
    <property type="project" value="InterPro"/>
</dbReference>
<organism evidence="2 3">
    <name type="scientific">Enterocloster bolteae</name>
    <dbReference type="NCBI Taxonomy" id="208479"/>
    <lineage>
        <taxon>Bacteria</taxon>
        <taxon>Bacillati</taxon>
        <taxon>Bacillota</taxon>
        <taxon>Clostridia</taxon>
        <taxon>Lachnospirales</taxon>
        <taxon>Lachnospiraceae</taxon>
        <taxon>Enterocloster</taxon>
    </lineage>
</organism>
<name>A0A412YY28_9FIRM</name>
<accession>A0A412YY28</accession>
<dbReference type="AlphaFoldDB" id="A0A412YY28"/>
<dbReference type="EMBL" id="QRZM01000013">
    <property type="protein sequence ID" value="RGV72593.1"/>
    <property type="molecule type" value="Genomic_DNA"/>
</dbReference>
<evidence type="ECO:0000259" key="1">
    <source>
        <dbReference type="PROSITE" id="PS50930"/>
    </source>
</evidence>
<comment type="caution">
    <text evidence="2">The sequence shown here is derived from an EMBL/GenBank/DDBJ whole genome shotgun (WGS) entry which is preliminary data.</text>
</comment>